<evidence type="ECO:0000259" key="2">
    <source>
        <dbReference type="Pfam" id="PF25074"/>
    </source>
</evidence>
<reference evidence="3" key="1">
    <citation type="submission" date="2020-01" db="EMBL/GenBank/DDBJ databases">
        <title>Genome sequence of Kobresia littledalei, the first chromosome-level genome in the family Cyperaceae.</title>
        <authorList>
            <person name="Qu G."/>
        </authorList>
    </citation>
    <scope>NUCLEOTIDE SEQUENCE</scope>
    <source>
        <strain evidence="3">C.B.Clarke</strain>
        <tissue evidence="3">Leaf</tissue>
    </source>
</reference>
<dbReference type="Pfam" id="PF25074">
    <property type="entry name" value="DUF7798"/>
    <property type="match status" value="1"/>
</dbReference>
<feature type="domain" description="DUF7798" evidence="2">
    <location>
        <begin position="244"/>
        <end position="508"/>
    </location>
</feature>
<dbReference type="AlphaFoldDB" id="A0A833QNC6"/>
<proteinExistence type="predicted"/>
<evidence type="ECO:0000256" key="1">
    <source>
        <dbReference type="SAM" id="MobiDB-lite"/>
    </source>
</evidence>
<feature type="compositionally biased region" description="Basic and acidic residues" evidence="1">
    <location>
        <begin position="85"/>
        <end position="95"/>
    </location>
</feature>
<comment type="caution">
    <text evidence="3">The sequence shown here is derived from an EMBL/GenBank/DDBJ whole genome shotgun (WGS) entry which is preliminary data.</text>
</comment>
<dbReference type="PANTHER" id="PTHR36011">
    <property type="entry name" value="BAT2 DOMAIN PROTEIN"/>
    <property type="match status" value="1"/>
</dbReference>
<feature type="compositionally biased region" description="Gly residues" evidence="1">
    <location>
        <begin position="37"/>
        <end position="48"/>
    </location>
</feature>
<dbReference type="EMBL" id="SWLB01000019">
    <property type="protein sequence ID" value="KAF3326244.1"/>
    <property type="molecule type" value="Genomic_DNA"/>
</dbReference>
<evidence type="ECO:0000313" key="3">
    <source>
        <dbReference type="EMBL" id="KAF3326244.1"/>
    </source>
</evidence>
<feature type="region of interest" description="Disordered" evidence="1">
    <location>
        <begin position="80"/>
        <end position="106"/>
    </location>
</feature>
<name>A0A833QNC6_9POAL</name>
<accession>A0A833QNC6</accession>
<evidence type="ECO:0000313" key="4">
    <source>
        <dbReference type="Proteomes" id="UP000623129"/>
    </source>
</evidence>
<dbReference type="OrthoDB" id="1922570at2759"/>
<feature type="region of interest" description="Disordered" evidence="1">
    <location>
        <begin position="1"/>
        <end position="48"/>
    </location>
</feature>
<dbReference type="Proteomes" id="UP000623129">
    <property type="component" value="Unassembled WGS sequence"/>
</dbReference>
<protein>
    <recommendedName>
        <fullName evidence="2">DUF7798 domain-containing protein</fullName>
    </recommendedName>
</protein>
<gene>
    <name evidence="3" type="ORF">FCM35_KLT09324</name>
</gene>
<dbReference type="PANTHER" id="PTHR36011:SF1">
    <property type="entry name" value="BAT2 DOMAIN PROTEIN"/>
    <property type="match status" value="1"/>
</dbReference>
<keyword evidence="4" id="KW-1185">Reference proteome</keyword>
<dbReference type="InterPro" id="IPR056700">
    <property type="entry name" value="DUF7798"/>
</dbReference>
<feature type="compositionally biased region" description="Basic and acidic residues" evidence="1">
    <location>
        <begin position="1"/>
        <end position="10"/>
    </location>
</feature>
<organism evidence="3 4">
    <name type="scientific">Carex littledalei</name>
    <dbReference type="NCBI Taxonomy" id="544730"/>
    <lineage>
        <taxon>Eukaryota</taxon>
        <taxon>Viridiplantae</taxon>
        <taxon>Streptophyta</taxon>
        <taxon>Embryophyta</taxon>
        <taxon>Tracheophyta</taxon>
        <taxon>Spermatophyta</taxon>
        <taxon>Magnoliopsida</taxon>
        <taxon>Liliopsida</taxon>
        <taxon>Poales</taxon>
        <taxon>Cyperaceae</taxon>
        <taxon>Cyperoideae</taxon>
        <taxon>Cariceae</taxon>
        <taxon>Carex</taxon>
        <taxon>Carex subgen. Euthyceras</taxon>
    </lineage>
</organism>
<sequence>MEEGDGKKANPDLSNAADGSPELDDKATPQPPAKSEAGGGGGGGGWGGWGFSIFSDLHKAAEEISRNAVAVAKSAITEIQTETTEAEKEKEKEKDKEEDETDEEKDRLRKAALDKLENASQDSILGQGLKVIDTSVESLASGTWTALGNAWKGSTLLVQKLEDSASSLAGNIQQGGLPVNTSSVAPSLIETGKSLTAKGMEVLERVGKETMDLLIEETGLQVENNSEGEVDHPHIDEEQLEEDVTFDRCFYIYGGPDQLEELEALSSHYAVLFNRRKGKLLSEQKLFYEAKLKEIQELFNLEMQIEGNGQDSTGRGKEVEAVDSIGDIEIRKLCESSVTKAASMAAGFTSGLGGLAAKEIIQKTTNKLENIHSEGVHRLSELCCLAVSQLLLLGKSVIAKSGNKAKVEEADEEDIKIEWPEDLVSKAKIMRSKAQLMSSDVLKVSASFITGISDIIEAYIANQHPEQKAVQTKANEISNQLRSDQTNALGKIQDALHHLSVVVLSTSMSTA</sequence>